<gene>
    <name evidence="2" type="ORF">ACFS7Y_04735</name>
</gene>
<proteinExistence type="predicted"/>
<dbReference type="EMBL" id="JBHUPB010000004">
    <property type="protein sequence ID" value="MFD2966676.1"/>
    <property type="molecule type" value="Genomic_DNA"/>
</dbReference>
<name>A0ABW6BEP7_9SPHI</name>
<dbReference type="RefSeq" id="WP_320182378.1">
    <property type="nucleotide sequence ID" value="NZ_CP138332.1"/>
</dbReference>
<feature type="chain" id="PRO_5047542231" evidence="1">
    <location>
        <begin position="22"/>
        <end position="331"/>
    </location>
</feature>
<dbReference type="Proteomes" id="UP001597525">
    <property type="component" value="Unassembled WGS sequence"/>
</dbReference>
<accession>A0ABW6BEP7</accession>
<evidence type="ECO:0000313" key="3">
    <source>
        <dbReference type="Proteomes" id="UP001597525"/>
    </source>
</evidence>
<keyword evidence="1" id="KW-0732">Signal</keyword>
<feature type="signal peptide" evidence="1">
    <location>
        <begin position="1"/>
        <end position="21"/>
    </location>
</feature>
<comment type="caution">
    <text evidence="2">The sequence shown here is derived from an EMBL/GenBank/DDBJ whole genome shotgun (WGS) entry which is preliminary data.</text>
</comment>
<reference evidence="3" key="1">
    <citation type="journal article" date="2019" name="Int. J. Syst. Evol. Microbiol.">
        <title>The Global Catalogue of Microorganisms (GCM) 10K type strain sequencing project: providing services to taxonomists for standard genome sequencing and annotation.</title>
        <authorList>
            <consortium name="The Broad Institute Genomics Platform"/>
            <consortium name="The Broad Institute Genome Sequencing Center for Infectious Disease"/>
            <person name="Wu L."/>
            <person name="Ma J."/>
        </authorList>
    </citation>
    <scope>NUCLEOTIDE SEQUENCE [LARGE SCALE GENOMIC DNA]</scope>
    <source>
        <strain evidence="3">KCTC 22814</strain>
    </source>
</reference>
<keyword evidence="3" id="KW-1185">Reference proteome</keyword>
<protein>
    <submittedName>
        <fullName evidence="2">Uncharacterized protein</fullName>
    </submittedName>
</protein>
<evidence type="ECO:0000256" key="1">
    <source>
        <dbReference type="SAM" id="SignalP"/>
    </source>
</evidence>
<sequence>MKIITLLVTLCSLSGFLTGNAQSSSYRKAFQRVFDNFHNNHDTVFHVSYQYQEFSSEKATDSLLMGVDVSGYIKNRSIFLDKNVDRDVFAISADQYGMDSSRMDVASLMFQGTRLTDFLLSRLEPSVFGDKALDAAIKGNKVQYEYAIKSILEGGNEYVMLIKKTVIDFHSPKTNSPHLLPISREITEYLKVNKSDAAIEECYVLSEDFHSYEVYTSRHYERLKKMGSKYVPVEVYQSGPKHEQRGEKKYAYANNLGMVVMRQKPIDLQLLEKISNMQQIDNIQRDLRNIIYHNFDSFCVLQPMNEEVRTKFQEEKLFLMTLHARFVGYLD</sequence>
<evidence type="ECO:0000313" key="2">
    <source>
        <dbReference type="EMBL" id="MFD2966676.1"/>
    </source>
</evidence>
<organism evidence="2 3">
    <name type="scientific">Sphingobacterium bambusae</name>
    <dbReference type="NCBI Taxonomy" id="662858"/>
    <lineage>
        <taxon>Bacteria</taxon>
        <taxon>Pseudomonadati</taxon>
        <taxon>Bacteroidota</taxon>
        <taxon>Sphingobacteriia</taxon>
        <taxon>Sphingobacteriales</taxon>
        <taxon>Sphingobacteriaceae</taxon>
        <taxon>Sphingobacterium</taxon>
    </lineage>
</organism>